<comment type="caution">
    <text evidence="6">The sequence shown here is derived from an EMBL/GenBank/DDBJ whole genome shotgun (WGS) entry which is preliminary data.</text>
</comment>
<dbReference type="CDD" id="cd01392">
    <property type="entry name" value="HTH_LacI"/>
    <property type="match status" value="1"/>
</dbReference>
<sequence>MKKCFHIFYYNKPAREAWQCLFLCIKIHIHFGNFCKEVFVMATIKDVARLAGVSISTVSRVTNNASNVSPAIRRKVLRAVKALNYTPSIVARSLESRSMKNIAVVMGRTMDQAFSNPDFFTILQGLTSTLVDQEYNALLLTNLKQTIELEHCIKLIHSGAIQGVAVVGSFVHDSLLSRLVDEEFPFVLIGYPPDYPDIYTTPYNTVSTDDKKSAYTAVRYLLDHGHRRIGMIHASLAYASNRKRYDGYIEAITEAGLRIDHMLITSSSHEVSETVPAVTRMLNVMHPPTAIFCTDDYKATGVLRAALQLGIRVPEELSVIGHNNYRISEFVTPPLTTVNIPLFELGHRGGEILMNKIANPSTPIQNVLLDSQLLIRDTVRNI</sequence>
<organism evidence="6 7">
    <name type="scientific">Parablautia intestinalis</name>
    <dbReference type="NCBI Taxonomy" id="2320100"/>
    <lineage>
        <taxon>Bacteria</taxon>
        <taxon>Bacillati</taxon>
        <taxon>Bacillota</taxon>
        <taxon>Clostridia</taxon>
        <taxon>Lachnospirales</taxon>
        <taxon>Lachnospiraceae</taxon>
        <taxon>Parablautia</taxon>
    </lineage>
</organism>
<evidence type="ECO:0000256" key="2">
    <source>
        <dbReference type="ARBA" id="ARBA00023015"/>
    </source>
</evidence>
<dbReference type="PANTHER" id="PTHR30146:SF148">
    <property type="entry name" value="HTH-TYPE TRANSCRIPTIONAL REPRESSOR PURR-RELATED"/>
    <property type="match status" value="1"/>
</dbReference>
<dbReference type="SUPFAM" id="SSF47413">
    <property type="entry name" value="lambda repressor-like DNA-binding domains"/>
    <property type="match status" value="1"/>
</dbReference>
<keyword evidence="2" id="KW-0805">Transcription regulation</keyword>
<dbReference type="SMART" id="SM00354">
    <property type="entry name" value="HTH_LACI"/>
    <property type="match status" value="1"/>
</dbReference>
<dbReference type="InterPro" id="IPR000843">
    <property type="entry name" value="HTH_LacI"/>
</dbReference>
<keyword evidence="4" id="KW-0804">Transcription</keyword>
<dbReference type="CDD" id="cd06267">
    <property type="entry name" value="PBP1_LacI_sugar_binding-like"/>
    <property type="match status" value="1"/>
</dbReference>
<gene>
    <name evidence="6" type="ORF">D7V94_21615</name>
</gene>
<dbReference type="InterPro" id="IPR046335">
    <property type="entry name" value="LacI/GalR-like_sensor"/>
</dbReference>
<dbReference type="PANTHER" id="PTHR30146">
    <property type="entry name" value="LACI-RELATED TRANSCRIPTIONAL REPRESSOR"/>
    <property type="match status" value="1"/>
</dbReference>
<dbReference type="PROSITE" id="PS50932">
    <property type="entry name" value="HTH_LACI_2"/>
    <property type="match status" value="1"/>
</dbReference>
<keyword evidence="3" id="KW-0238">DNA-binding</keyword>
<dbReference type="Pfam" id="PF13377">
    <property type="entry name" value="Peripla_BP_3"/>
    <property type="match status" value="1"/>
</dbReference>
<dbReference type="Pfam" id="PF00356">
    <property type="entry name" value="LacI"/>
    <property type="match status" value="1"/>
</dbReference>
<protein>
    <submittedName>
        <fullName evidence="6">LacI family transcriptional regulator</fullName>
    </submittedName>
</protein>
<proteinExistence type="predicted"/>
<dbReference type="PRINTS" id="PR00036">
    <property type="entry name" value="HTHLACI"/>
</dbReference>
<dbReference type="Proteomes" id="UP000280696">
    <property type="component" value="Unassembled WGS sequence"/>
</dbReference>
<dbReference type="Gene3D" id="1.10.260.40">
    <property type="entry name" value="lambda repressor-like DNA-binding domains"/>
    <property type="match status" value="1"/>
</dbReference>
<dbReference type="GO" id="GO:0000976">
    <property type="term" value="F:transcription cis-regulatory region binding"/>
    <property type="evidence" value="ECO:0007669"/>
    <property type="project" value="TreeGrafter"/>
</dbReference>
<evidence type="ECO:0000256" key="3">
    <source>
        <dbReference type="ARBA" id="ARBA00023125"/>
    </source>
</evidence>
<dbReference type="EMBL" id="RAYQ01000047">
    <property type="protein sequence ID" value="RKI87084.1"/>
    <property type="molecule type" value="Genomic_DNA"/>
</dbReference>
<dbReference type="InterPro" id="IPR028082">
    <property type="entry name" value="Peripla_BP_I"/>
</dbReference>
<dbReference type="OrthoDB" id="9796922at2"/>
<name>A0A3A9A756_9FIRM</name>
<evidence type="ECO:0000256" key="4">
    <source>
        <dbReference type="ARBA" id="ARBA00023163"/>
    </source>
</evidence>
<evidence type="ECO:0000313" key="6">
    <source>
        <dbReference type="EMBL" id="RKI87084.1"/>
    </source>
</evidence>
<keyword evidence="1" id="KW-0678">Repressor</keyword>
<feature type="domain" description="HTH lacI-type" evidence="5">
    <location>
        <begin position="42"/>
        <end position="96"/>
    </location>
</feature>
<keyword evidence="7" id="KW-1185">Reference proteome</keyword>
<dbReference type="AlphaFoldDB" id="A0A3A9A756"/>
<reference evidence="6 7" key="1">
    <citation type="submission" date="2018-09" db="EMBL/GenBank/DDBJ databases">
        <title>Murine metabolic-syndrome-specific gut microbial biobank.</title>
        <authorList>
            <person name="Liu C."/>
        </authorList>
    </citation>
    <scope>NUCLEOTIDE SEQUENCE [LARGE SCALE GENOMIC DNA]</scope>
    <source>
        <strain evidence="6 7">0.1xD8-82</strain>
    </source>
</reference>
<evidence type="ECO:0000256" key="1">
    <source>
        <dbReference type="ARBA" id="ARBA00022491"/>
    </source>
</evidence>
<dbReference type="SUPFAM" id="SSF53822">
    <property type="entry name" value="Periplasmic binding protein-like I"/>
    <property type="match status" value="1"/>
</dbReference>
<dbReference type="GO" id="GO:0003700">
    <property type="term" value="F:DNA-binding transcription factor activity"/>
    <property type="evidence" value="ECO:0007669"/>
    <property type="project" value="TreeGrafter"/>
</dbReference>
<accession>A0A3A9A756</accession>
<dbReference type="Gene3D" id="3.40.50.2300">
    <property type="match status" value="2"/>
</dbReference>
<evidence type="ECO:0000259" key="5">
    <source>
        <dbReference type="PROSITE" id="PS50932"/>
    </source>
</evidence>
<evidence type="ECO:0000313" key="7">
    <source>
        <dbReference type="Proteomes" id="UP000280696"/>
    </source>
</evidence>
<dbReference type="InterPro" id="IPR010982">
    <property type="entry name" value="Lambda_DNA-bd_dom_sf"/>
</dbReference>